<dbReference type="HOGENOM" id="CLU_155793_1_0_6"/>
<sequence length="116" mass="13296">MKPPLLATYQQIYNLSNQMIMLAQSRQWDALVELEITYIKAVEKTAGSIGIAGSSMTLQKIQRNKLQQIINNETELKRLLQLRLDELKSLITQSSQQKEVNNAYGQTTLLHQPQLR</sequence>
<keyword evidence="4" id="KW-0805">Transcription regulation</keyword>
<evidence type="ECO:0000256" key="5">
    <source>
        <dbReference type="ARBA" id="ARBA00023163"/>
    </source>
</evidence>
<name>W0LDZ0_9GAMM</name>
<evidence type="ECO:0000256" key="7">
    <source>
        <dbReference type="ARBA" id="ARBA00093797"/>
    </source>
</evidence>
<keyword evidence="2" id="KW-0963">Cytoplasm</keyword>
<dbReference type="eggNOG" id="ENOG5032ZV7">
    <property type="taxonomic scope" value="Bacteria"/>
</dbReference>
<evidence type="ECO:0000313" key="8">
    <source>
        <dbReference type="EMBL" id="AHG22068.2"/>
    </source>
</evidence>
<dbReference type="KEGG" id="sfo:Z042_22415"/>
<accession>W0LDZ0</accession>
<dbReference type="InterPro" id="IPR008622">
    <property type="entry name" value="FliT"/>
</dbReference>
<evidence type="ECO:0000313" key="9">
    <source>
        <dbReference type="Proteomes" id="UP000019030"/>
    </source>
</evidence>
<keyword evidence="8" id="KW-0966">Cell projection</keyword>
<dbReference type="Gene3D" id="1.20.58.380">
    <property type="entry name" value="Flagellar protein flit"/>
    <property type="match status" value="1"/>
</dbReference>
<evidence type="ECO:0000256" key="3">
    <source>
        <dbReference type="ARBA" id="ARBA00022795"/>
    </source>
</evidence>
<dbReference type="Proteomes" id="UP000019030">
    <property type="component" value="Chromosome"/>
</dbReference>
<comment type="subcellular location">
    <subcellularLocation>
        <location evidence="1">Cytoplasm</location>
        <location evidence="1">Cytosol</location>
    </subcellularLocation>
</comment>
<gene>
    <name evidence="8" type="ORF">Z042_22415</name>
</gene>
<keyword evidence="8" id="KW-0282">Flagellum</keyword>
<dbReference type="GO" id="GO:0044781">
    <property type="term" value="P:bacterial-type flagellum organization"/>
    <property type="evidence" value="ECO:0007669"/>
    <property type="project" value="UniProtKB-KW"/>
</dbReference>
<dbReference type="OrthoDB" id="6494117at2"/>
<dbReference type="STRING" id="1441930.Z042_22415"/>
<dbReference type="RefSeq" id="WP_024912018.1">
    <property type="nucleotide sequence ID" value="NZ_CP007044.2"/>
</dbReference>
<dbReference type="NCBIfam" id="NF007836">
    <property type="entry name" value="PRK10548.1"/>
    <property type="match status" value="1"/>
</dbReference>
<dbReference type="EMBL" id="CP007044">
    <property type="protein sequence ID" value="AHG22068.2"/>
    <property type="molecule type" value="Genomic_DNA"/>
</dbReference>
<protein>
    <recommendedName>
        <fullName evidence="7">Flagellar protein FliT</fullName>
    </recommendedName>
</protein>
<organism evidence="8 9">
    <name type="scientific">Chania multitudinisentens RB-25</name>
    <dbReference type="NCBI Taxonomy" id="1441930"/>
    <lineage>
        <taxon>Bacteria</taxon>
        <taxon>Pseudomonadati</taxon>
        <taxon>Pseudomonadota</taxon>
        <taxon>Gammaproteobacteria</taxon>
        <taxon>Enterobacterales</taxon>
        <taxon>Yersiniaceae</taxon>
        <taxon>Chania</taxon>
    </lineage>
</organism>
<reference evidence="8 9" key="2">
    <citation type="submission" date="2015-03" db="EMBL/GenBank/DDBJ databases">
        <authorList>
            <person name="Chan K.-G."/>
        </authorList>
    </citation>
    <scope>NUCLEOTIDE SEQUENCE [LARGE SCALE GENOMIC DNA]</scope>
    <source>
        <strain evidence="8 9">RB-25</strain>
    </source>
</reference>
<evidence type="ECO:0000256" key="4">
    <source>
        <dbReference type="ARBA" id="ARBA00023015"/>
    </source>
</evidence>
<keyword evidence="8" id="KW-0969">Cilium</keyword>
<evidence type="ECO:0000256" key="6">
    <source>
        <dbReference type="ARBA" id="ARBA00023186"/>
    </source>
</evidence>
<dbReference type="Pfam" id="PF05400">
    <property type="entry name" value="FliT"/>
    <property type="match status" value="1"/>
</dbReference>
<evidence type="ECO:0000256" key="1">
    <source>
        <dbReference type="ARBA" id="ARBA00004514"/>
    </source>
</evidence>
<reference evidence="8 9" key="1">
    <citation type="submission" date="2014-01" db="EMBL/GenBank/DDBJ databases">
        <title>Isolation of Serratia multitudinisentens RB-25 from Ex-Landfill site.</title>
        <authorList>
            <person name="Robson E.H.J."/>
        </authorList>
    </citation>
    <scope>NUCLEOTIDE SEQUENCE [LARGE SCALE GENOMIC DNA]</scope>
    <source>
        <strain evidence="8 9">RB-25</strain>
    </source>
</reference>
<keyword evidence="6" id="KW-0143">Chaperone</keyword>
<proteinExistence type="predicted"/>
<keyword evidence="3" id="KW-1005">Bacterial flagellum biogenesis</keyword>
<keyword evidence="5" id="KW-0804">Transcription</keyword>
<dbReference type="AlphaFoldDB" id="W0LDZ0"/>
<evidence type="ECO:0000256" key="2">
    <source>
        <dbReference type="ARBA" id="ARBA00022490"/>
    </source>
</evidence>
<keyword evidence="9" id="KW-1185">Reference proteome</keyword>